<dbReference type="Proteomes" id="UP000282311">
    <property type="component" value="Unassembled WGS sequence"/>
</dbReference>
<dbReference type="InterPro" id="IPR026838">
    <property type="entry name" value="YheC/D"/>
</dbReference>
<keyword evidence="2" id="KW-1185">Reference proteome</keyword>
<evidence type="ECO:0000313" key="2">
    <source>
        <dbReference type="Proteomes" id="UP000282311"/>
    </source>
</evidence>
<dbReference type="Pfam" id="PF14398">
    <property type="entry name" value="ATPgrasp_YheCD"/>
    <property type="match status" value="1"/>
</dbReference>
<sequence length="456" mass="51197">MSLTTCTIHFAARSDKTLYVSSALLKSLQLTGSKQVTLRLGSRTANAGIKVVKKTGNHLYIPVSVKNQLQVPRSGTCMAVSNGAKEIQLGPLIGILTNASSPNTAQPFGSRSALLRDYIRPGNKKSFFFAFVPSDVDWTAGSVVGYFMTEDGWIRKTVPLPDVVYNRLSSRRAEKSVSIESFKERFVRRGIPLFNWSFFDKSDVYSLLDGDKEAFKHVPESHLNPTPDKVREMLEKHRFIYLKPTGGSLGIGIYRVTYHPKRGYFVRFRRGGKNVLYRFTQFSSLMNLLNARSGRLRNYVVQQGIRLIEIDSCPIDFRFHLHKNGSNQWVVAGIGAKKSGKGSVTTHVKNGGQVMTPEQVMDRVFGSKADTILQHSKQTAIKLAESIEKNSPHILGELGFDIGIDQNEQVWMFEANSKPGRSIFKHPSLKSQGKTSLNLIFDHCLYLSRFKVRRES</sequence>
<dbReference type="SUPFAM" id="SSF56059">
    <property type="entry name" value="Glutathione synthetase ATP-binding domain-like"/>
    <property type="match status" value="1"/>
</dbReference>
<evidence type="ECO:0000313" key="1">
    <source>
        <dbReference type="EMBL" id="RKN85524.1"/>
    </source>
</evidence>
<proteinExistence type="predicted"/>
<dbReference type="OrthoDB" id="7869153at2"/>
<dbReference type="RefSeq" id="WP_120746547.1">
    <property type="nucleotide sequence ID" value="NZ_RBAH01000004.1"/>
</dbReference>
<gene>
    <name evidence="1" type="ORF">D7M11_07505</name>
</gene>
<comment type="caution">
    <text evidence="1">The sequence shown here is derived from an EMBL/GenBank/DDBJ whole genome shotgun (WGS) entry which is preliminary data.</text>
</comment>
<organism evidence="1 2">
    <name type="scientific">Paenibacillus ginsengarvi</name>
    <dbReference type="NCBI Taxonomy" id="400777"/>
    <lineage>
        <taxon>Bacteria</taxon>
        <taxon>Bacillati</taxon>
        <taxon>Bacillota</taxon>
        <taxon>Bacilli</taxon>
        <taxon>Bacillales</taxon>
        <taxon>Paenibacillaceae</taxon>
        <taxon>Paenibacillus</taxon>
    </lineage>
</organism>
<dbReference type="AlphaFoldDB" id="A0A3B0CLY6"/>
<dbReference type="EMBL" id="RBAH01000004">
    <property type="protein sequence ID" value="RKN85524.1"/>
    <property type="molecule type" value="Genomic_DNA"/>
</dbReference>
<reference evidence="1 2" key="1">
    <citation type="journal article" date="2007" name="Int. J. Syst. Evol. Microbiol.">
        <title>Paenibacillus ginsengarvi sp. nov., isolated from soil from ginseng cultivation.</title>
        <authorList>
            <person name="Yoon M.H."/>
            <person name="Ten L.N."/>
            <person name="Im W.T."/>
        </authorList>
    </citation>
    <scope>NUCLEOTIDE SEQUENCE [LARGE SCALE GENOMIC DNA]</scope>
    <source>
        <strain evidence="1 2">KCTC 13059</strain>
    </source>
</reference>
<name>A0A3B0CLY6_9BACL</name>
<protein>
    <submittedName>
        <fullName evidence="1">YheC/YheD family protein</fullName>
    </submittedName>
</protein>
<accession>A0A3B0CLY6</accession>